<organism evidence="2 3">
    <name type="scientific">Coprinopsis marcescibilis</name>
    <name type="common">Agaric fungus</name>
    <name type="synonym">Psathyrella marcescibilis</name>
    <dbReference type="NCBI Taxonomy" id="230819"/>
    <lineage>
        <taxon>Eukaryota</taxon>
        <taxon>Fungi</taxon>
        <taxon>Dikarya</taxon>
        <taxon>Basidiomycota</taxon>
        <taxon>Agaricomycotina</taxon>
        <taxon>Agaricomycetes</taxon>
        <taxon>Agaricomycetidae</taxon>
        <taxon>Agaricales</taxon>
        <taxon>Agaricineae</taxon>
        <taxon>Psathyrellaceae</taxon>
        <taxon>Coprinopsis</taxon>
    </lineage>
</organism>
<sequence>MRKKVRKRQEKLDAVVGESARQEQKEGSSVAPQLIAPTSSPRNVDQGPRPPQGTAFQASAPNETMDNPHMASQVRPSITGGSNSHEEGQPVKTEPIAPTPGPITIDQDGSPQTAPQATPIGIMDTLHMTANGK</sequence>
<feature type="region of interest" description="Disordered" evidence="1">
    <location>
        <begin position="1"/>
        <end position="133"/>
    </location>
</feature>
<accession>A0A5C3KD86</accession>
<dbReference type="Proteomes" id="UP000307440">
    <property type="component" value="Unassembled WGS sequence"/>
</dbReference>
<gene>
    <name evidence="2" type="ORF">FA15DRAFT_296084</name>
</gene>
<dbReference type="AlphaFoldDB" id="A0A5C3KD86"/>
<evidence type="ECO:0000313" key="2">
    <source>
        <dbReference type="EMBL" id="TFK17951.1"/>
    </source>
</evidence>
<evidence type="ECO:0000313" key="3">
    <source>
        <dbReference type="Proteomes" id="UP000307440"/>
    </source>
</evidence>
<feature type="compositionally biased region" description="Polar residues" evidence="1">
    <location>
        <begin position="74"/>
        <end position="83"/>
    </location>
</feature>
<dbReference type="EMBL" id="ML210446">
    <property type="protein sequence ID" value="TFK17951.1"/>
    <property type="molecule type" value="Genomic_DNA"/>
</dbReference>
<keyword evidence="3" id="KW-1185">Reference proteome</keyword>
<feature type="compositionally biased region" description="Polar residues" evidence="1">
    <location>
        <begin position="54"/>
        <end position="65"/>
    </location>
</feature>
<evidence type="ECO:0000256" key="1">
    <source>
        <dbReference type="SAM" id="MobiDB-lite"/>
    </source>
</evidence>
<proteinExistence type="predicted"/>
<reference evidence="2 3" key="1">
    <citation type="journal article" date="2019" name="Nat. Ecol. Evol.">
        <title>Megaphylogeny resolves global patterns of mushroom evolution.</title>
        <authorList>
            <person name="Varga T."/>
            <person name="Krizsan K."/>
            <person name="Foldi C."/>
            <person name="Dima B."/>
            <person name="Sanchez-Garcia M."/>
            <person name="Sanchez-Ramirez S."/>
            <person name="Szollosi G.J."/>
            <person name="Szarkandi J.G."/>
            <person name="Papp V."/>
            <person name="Albert L."/>
            <person name="Andreopoulos W."/>
            <person name="Angelini C."/>
            <person name="Antonin V."/>
            <person name="Barry K.W."/>
            <person name="Bougher N.L."/>
            <person name="Buchanan P."/>
            <person name="Buyck B."/>
            <person name="Bense V."/>
            <person name="Catcheside P."/>
            <person name="Chovatia M."/>
            <person name="Cooper J."/>
            <person name="Damon W."/>
            <person name="Desjardin D."/>
            <person name="Finy P."/>
            <person name="Geml J."/>
            <person name="Haridas S."/>
            <person name="Hughes K."/>
            <person name="Justo A."/>
            <person name="Karasinski D."/>
            <person name="Kautmanova I."/>
            <person name="Kiss B."/>
            <person name="Kocsube S."/>
            <person name="Kotiranta H."/>
            <person name="LaButti K.M."/>
            <person name="Lechner B.E."/>
            <person name="Liimatainen K."/>
            <person name="Lipzen A."/>
            <person name="Lukacs Z."/>
            <person name="Mihaltcheva S."/>
            <person name="Morgado L.N."/>
            <person name="Niskanen T."/>
            <person name="Noordeloos M.E."/>
            <person name="Ohm R.A."/>
            <person name="Ortiz-Santana B."/>
            <person name="Ovrebo C."/>
            <person name="Racz N."/>
            <person name="Riley R."/>
            <person name="Savchenko A."/>
            <person name="Shiryaev A."/>
            <person name="Soop K."/>
            <person name="Spirin V."/>
            <person name="Szebenyi C."/>
            <person name="Tomsovsky M."/>
            <person name="Tulloss R.E."/>
            <person name="Uehling J."/>
            <person name="Grigoriev I.V."/>
            <person name="Vagvolgyi C."/>
            <person name="Papp T."/>
            <person name="Martin F.M."/>
            <person name="Miettinen O."/>
            <person name="Hibbett D.S."/>
            <person name="Nagy L.G."/>
        </authorList>
    </citation>
    <scope>NUCLEOTIDE SEQUENCE [LARGE SCALE GENOMIC DNA]</scope>
    <source>
        <strain evidence="2 3">CBS 121175</strain>
    </source>
</reference>
<name>A0A5C3KD86_COPMA</name>
<feature type="compositionally biased region" description="Polar residues" evidence="1">
    <location>
        <begin position="107"/>
        <end position="116"/>
    </location>
</feature>
<protein>
    <submittedName>
        <fullName evidence="2">Uncharacterized protein</fullName>
    </submittedName>
</protein>